<dbReference type="PANTHER" id="PTHR31964:SF113">
    <property type="entry name" value="USPA DOMAIN-CONTAINING PROTEIN"/>
    <property type="match status" value="1"/>
</dbReference>
<dbReference type="CDD" id="cd00293">
    <property type="entry name" value="USP-like"/>
    <property type="match status" value="1"/>
</dbReference>
<evidence type="ECO:0000256" key="2">
    <source>
        <dbReference type="SAM" id="MobiDB-lite"/>
    </source>
</evidence>
<evidence type="ECO:0000256" key="1">
    <source>
        <dbReference type="ARBA" id="ARBA00008791"/>
    </source>
</evidence>
<dbReference type="Proteomes" id="UP001303211">
    <property type="component" value="Chromosome"/>
</dbReference>
<dbReference type="PANTHER" id="PTHR31964">
    <property type="entry name" value="ADENINE NUCLEOTIDE ALPHA HYDROLASES-LIKE SUPERFAMILY PROTEIN"/>
    <property type="match status" value="1"/>
</dbReference>
<proteinExistence type="inferred from homology"/>
<feature type="domain" description="UspA" evidence="3">
    <location>
        <begin position="3"/>
        <end position="141"/>
    </location>
</feature>
<evidence type="ECO:0000313" key="5">
    <source>
        <dbReference type="Proteomes" id="UP001303211"/>
    </source>
</evidence>
<dbReference type="Pfam" id="PF00582">
    <property type="entry name" value="Usp"/>
    <property type="match status" value="1"/>
</dbReference>
<sequence length="166" mass="17163">MYRIMIAVDGSDLALDAVRHGIALVRRGGLQATLVLGHVQEEATLMELATRGADMVAAASVEAAQDLMASAVALVDAAGVPYETEIGLGAVAATLVDMVERCGCDLLFIGARGLGGLRGAFLGSVSQSLVHISPVPVTVVKHAEPQELPDDDDDEDDEDDEPAAGE</sequence>
<organism evidence="4 5">
    <name type="scientific">Diaphorobacter limosus</name>
    <dbReference type="NCBI Taxonomy" id="3036128"/>
    <lineage>
        <taxon>Bacteria</taxon>
        <taxon>Pseudomonadati</taxon>
        <taxon>Pseudomonadota</taxon>
        <taxon>Betaproteobacteria</taxon>
        <taxon>Burkholderiales</taxon>
        <taxon>Comamonadaceae</taxon>
        <taxon>Diaphorobacter</taxon>
    </lineage>
</organism>
<evidence type="ECO:0000313" key="4">
    <source>
        <dbReference type="EMBL" id="WOO31718.1"/>
    </source>
</evidence>
<feature type="compositionally biased region" description="Acidic residues" evidence="2">
    <location>
        <begin position="147"/>
        <end position="166"/>
    </location>
</feature>
<feature type="region of interest" description="Disordered" evidence="2">
    <location>
        <begin position="142"/>
        <end position="166"/>
    </location>
</feature>
<dbReference type="PRINTS" id="PR01438">
    <property type="entry name" value="UNVRSLSTRESS"/>
</dbReference>
<evidence type="ECO:0000259" key="3">
    <source>
        <dbReference type="Pfam" id="PF00582"/>
    </source>
</evidence>
<comment type="similarity">
    <text evidence="1">Belongs to the universal stress protein A family.</text>
</comment>
<dbReference type="RefSeq" id="WP_317701192.1">
    <property type="nucleotide sequence ID" value="NZ_CP136921.1"/>
</dbReference>
<reference evidence="4 5" key="1">
    <citation type="submission" date="2023-03" db="EMBL/GenBank/DDBJ databases">
        <title>Diaphorobacter basophil sp. nov., isolated from a sewage-treatment plant.</title>
        <authorList>
            <person name="Yang K."/>
        </authorList>
    </citation>
    <scope>NUCLEOTIDE SEQUENCE [LARGE SCALE GENOMIC DNA]</scope>
    <source>
        <strain evidence="4 5">Y-1</strain>
    </source>
</reference>
<name>A0ABZ0J1J6_9BURK</name>
<dbReference type="Gene3D" id="3.40.50.620">
    <property type="entry name" value="HUPs"/>
    <property type="match status" value="1"/>
</dbReference>
<keyword evidence="5" id="KW-1185">Reference proteome</keyword>
<protein>
    <submittedName>
        <fullName evidence="4">Universal stress protein</fullName>
    </submittedName>
</protein>
<dbReference type="InterPro" id="IPR006015">
    <property type="entry name" value="Universal_stress_UspA"/>
</dbReference>
<gene>
    <name evidence="4" type="ORF">P4826_15085</name>
</gene>
<dbReference type="InterPro" id="IPR006016">
    <property type="entry name" value="UspA"/>
</dbReference>
<dbReference type="SUPFAM" id="SSF52402">
    <property type="entry name" value="Adenine nucleotide alpha hydrolases-like"/>
    <property type="match status" value="1"/>
</dbReference>
<accession>A0ABZ0J1J6</accession>
<dbReference type="InterPro" id="IPR014729">
    <property type="entry name" value="Rossmann-like_a/b/a_fold"/>
</dbReference>
<dbReference type="EMBL" id="CP136921">
    <property type="protein sequence ID" value="WOO31718.1"/>
    <property type="molecule type" value="Genomic_DNA"/>
</dbReference>